<reference evidence="3 4" key="1">
    <citation type="submission" date="2020-10" db="EMBL/GenBank/DDBJ databases">
        <title>Degradation of 1,4-Dioxane by Xanthobacter sp. YN2, via a Novel Group-2 Soluble Di-Iron Monooxygenase.</title>
        <authorList>
            <person name="Ma F."/>
            <person name="Wang Y."/>
            <person name="Yang J."/>
            <person name="Guo H."/>
            <person name="Su D."/>
            <person name="Yu L."/>
        </authorList>
    </citation>
    <scope>NUCLEOTIDE SEQUENCE [LARGE SCALE GENOMIC DNA]</scope>
    <source>
        <strain evidence="3 4">YN2</strain>
        <plasmid evidence="3 4">unnamed2</plasmid>
    </source>
</reference>
<proteinExistence type="inferred from homology"/>
<comment type="similarity">
    <text evidence="1">Belongs to the ros/MucR family.</text>
</comment>
<evidence type="ECO:0000313" key="4">
    <source>
        <dbReference type="Proteomes" id="UP000596427"/>
    </source>
</evidence>
<dbReference type="KEGG" id="xdi:EZH22_30470"/>
<geneLocation type="plasmid" evidence="3 4">
    <name>unnamed2</name>
</geneLocation>
<dbReference type="InterPro" id="IPR041920">
    <property type="entry name" value="ROS/MUCR_sf"/>
</dbReference>
<feature type="region of interest" description="Disordered" evidence="2">
    <location>
        <begin position="111"/>
        <end position="148"/>
    </location>
</feature>
<dbReference type="Gene3D" id="1.10.10.1550">
    <property type="entry name" value="ROS/MUCR transcriptional regulator protein"/>
    <property type="match status" value="1"/>
</dbReference>
<evidence type="ECO:0000256" key="1">
    <source>
        <dbReference type="ARBA" id="ARBA00007031"/>
    </source>
</evidence>
<dbReference type="GO" id="GO:0006355">
    <property type="term" value="P:regulation of DNA-templated transcription"/>
    <property type="evidence" value="ECO:0007669"/>
    <property type="project" value="InterPro"/>
</dbReference>
<dbReference type="Pfam" id="PF05443">
    <property type="entry name" value="ROS_MUCR"/>
    <property type="match status" value="1"/>
</dbReference>
<keyword evidence="4" id="KW-1185">Reference proteome</keyword>
<dbReference type="RefSeq" id="WP_203197080.1">
    <property type="nucleotide sequence ID" value="NZ_CP063364.1"/>
</dbReference>
<dbReference type="GO" id="GO:0003677">
    <property type="term" value="F:DNA binding"/>
    <property type="evidence" value="ECO:0007669"/>
    <property type="project" value="InterPro"/>
</dbReference>
<protein>
    <submittedName>
        <fullName evidence="3">MucR family transcriptional regulator</fullName>
    </submittedName>
</protein>
<gene>
    <name evidence="3" type="ORF">EZH22_30470</name>
</gene>
<organism evidence="3 4">
    <name type="scientific">Xanthobacter dioxanivorans</name>
    <dbReference type="NCBI Taxonomy" id="2528964"/>
    <lineage>
        <taxon>Bacteria</taxon>
        <taxon>Pseudomonadati</taxon>
        <taxon>Pseudomonadota</taxon>
        <taxon>Alphaproteobacteria</taxon>
        <taxon>Hyphomicrobiales</taxon>
        <taxon>Xanthobacteraceae</taxon>
        <taxon>Xanthobacter</taxon>
    </lineage>
</organism>
<dbReference type="Proteomes" id="UP000596427">
    <property type="component" value="Plasmid unnamed2"/>
</dbReference>
<evidence type="ECO:0000313" key="3">
    <source>
        <dbReference type="EMBL" id="QRG10205.1"/>
    </source>
</evidence>
<dbReference type="EMBL" id="CP063364">
    <property type="protein sequence ID" value="QRG10205.1"/>
    <property type="molecule type" value="Genomic_DNA"/>
</dbReference>
<name>A0A974PW05_9HYPH</name>
<accession>A0A974PW05</accession>
<dbReference type="AlphaFoldDB" id="A0A974PW05"/>
<feature type="compositionally biased region" description="Low complexity" evidence="2">
    <location>
        <begin position="137"/>
        <end position="148"/>
    </location>
</feature>
<evidence type="ECO:0000256" key="2">
    <source>
        <dbReference type="SAM" id="MobiDB-lite"/>
    </source>
</evidence>
<dbReference type="GO" id="GO:0008270">
    <property type="term" value="F:zinc ion binding"/>
    <property type="evidence" value="ECO:0007669"/>
    <property type="project" value="InterPro"/>
</dbReference>
<sequence length="148" mass="15677">MPTSNSELTVLTYAKDIVCAFLQKNPLNASDLPGFVEAVHTALKKADLPQGRQGPTPAVPIDKSVFPDHIVCLETGRKFLTLTKHLTAMGMTPADYRAKWGLPASYPMNAPSFSASRADKARAAATRARSRQESNEAAPAAAAGGAPE</sequence>
<dbReference type="InterPro" id="IPR008807">
    <property type="entry name" value="ROS_MUCR"/>
</dbReference>
<keyword evidence="3" id="KW-0614">Plasmid</keyword>